<feature type="region of interest" description="Disordered" evidence="1">
    <location>
        <begin position="387"/>
        <end position="407"/>
    </location>
</feature>
<feature type="compositionally biased region" description="Polar residues" evidence="1">
    <location>
        <begin position="328"/>
        <end position="344"/>
    </location>
</feature>
<protein>
    <recommendedName>
        <fullName evidence="2">XRN2-binding (XTBD) domain-containing protein</fullName>
    </recommendedName>
</protein>
<name>A0A8S3TPH4_MYTED</name>
<evidence type="ECO:0000313" key="3">
    <source>
        <dbReference type="EMBL" id="CAG2235600.1"/>
    </source>
</evidence>
<dbReference type="InterPro" id="IPR021859">
    <property type="entry name" value="XTBD"/>
</dbReference>
<feature type="domain" description="XRN2-binding (XTBD)" evidence="2">
    <location>
        <begin position="7"/>
        <end position="92"/>
    </location>
</feature>
<feature type="region of interest" description="Disordered" evidence="1">
    <location>
        <begin position="709"/>
        <end position="779"/>
    </location>
</feature>
<accession>A0A8S3TPH4</accession>
<evidence type="ECO:0000256" key="1">
    <source>
        <dbReference type="SAM" id="MobiDB-lite"/>
    </source>
</evidence>
<keyword evidence="4" id="KW-1185">Reference proteome</keyword>
<dbReference type="OrthoDB" id="10338389at2759"/>
<comment type="caution">
    <text evidence="3">The sequence shown here is derived from an EMBL/GenBank/DDBJ whole genome shotgun (WGS) entry which is preliminary data.</text>
</comment>
<feature type="compositionally biased region" description="Basic and acidic residues" evidence="1">
    <location>
        <begin position="720"/>
        <end position="755"/>
    </location>
</feature>
<evidence type="ECO:0000313" key="4">
    <source>
        <dbReference type="Proteomes" id="UP000683360"/>
    </source>
</evidence>
<dbReference type="PROSITE" id="PS51827">
    <property type="entry name" value="XTBD"/>
    <property type="match status" value="1"/>
</dbReference>
<proteinExistence type="predicted"/>
<sequence>MMDLGEIKEMKGKHESEASWQRRKKFLIVCQSQYAKERLNTLSYCYVNVLLYGCRYSETLMDDLYERACDVANYPWDSSVNMSKWNEIFEEKQAENNPYVSIENPGKRKCKTVTDKSRRKLNELELQNELLKLLDKDTDVVKTPLKMHSTPASNQYFYNGKEKGLDTFSGKGQFKFDFKVPDDFQFGFNNSESQNYICPIVKTKPHRSDSSELKPESRISKLRKAVSSIKTNAIVVKPKCTVKYSPKTSNGSKFVSQEKDRKITTPTRKLVCDTLLSVLNQKSEESKKSSVNASSKGLTKLKQQNKSLVKENDKASKSETGRAKLRQKSASIKVQLRPQNTTITSSKVVKKSSEQQKSSLNQRNLKKKTDTTQSEKLIVSIDKGTRSVSLNSNGKSKSINNEKNCKDENQLNLTGTLKSHDPYKGEDVKTSYKAALNISKDKYLDSENIKVHVKEIKKAISAGFYENLPNEDRYDAQANHANGNMNCNQIRESTTSHNEMQNNGENFQKKSESSIKCNETNQRDATCKRSNDGSLVTDINNNVEQQMKKTCMSEPGPKDKTSSRLFVNKAKYSGKITSNYQRQFCKTPPEFVSERYSSEYSAFNPRMIDRPSRFRWSYDCEENYSYNSRYWFGHGCSNPYYDPYIEHCRRFDPEGFMARTYQGYGNPYELYGRSKYIPESPKVSQHKMKDTNVKDRYIKGLEHQQTKQVTPKKQGYCPEKSIDKHPSSYGKSERTKDHDNNMSERKDFETEKCSELKIGQHKQQKLASTGKPMKLSSKECNERTAMLESLLDRIRKT</sequence>
<reference evidence="3" key="1">
    <citation type="submission" date="2021-03" db="EMBL/GenBank/DDBJ databases">
        <authorList>
            <person name="Bekaert M."/>
        </authorList>
    </citation>
    <scope>NUCLEOTIDE SEQUENCE</scope>
</reference>
<organism evidence="3 4">
    <name type="scientific">Mytilus edulis</name>
    <name type="common">Blue mussel</name>
    <dbReference type="NCBI Taxonomy" id="6550"/>
    <lineage>
        <taxon>Eukaryota</taxon>
        <taxon>Metazoa</taxon>
        <taxon>Spiralia</taxon>
        <taxon>Lophotrochozoa</taxon>
        <taxon>Mollusca</taxon>
        <taxon>Bivalvia</taxon>
        <taxon>Autobranchia</taxon>
        <taxon>Pteriomorphia</taxon>
        <taxon>Mytilida</taxon>
        <taxon>Mytiloidea</taxon>
        <taxon>Mytilidae</taxon>
        <taxon>Mytilinae</taxon>
        <taxon>Mytilus</taxon>
    </lineage>
</organism>
<feature type="compositionally biased region" description="Basic and acidic residues" evidence="1">
    <location>
        <begin position="308"/>
        <end position="322"/>
    </location>
</feature>
<feature type="compositionally biased region" description="Polar residues" evidence="1">
    <location>
        <begin position="289"/>
        <end position="307"/>
    </location>
</feature>
<dbReference type="AlphaFoldDB" id="A0A8S3TPH4"/>
<feature type="compositionally biased region" description="Polar residues" evidence="1">
    <location>
        <begin position="387"/>
        <end position="402"/>
    </location>
</feature>
<dbReference type="Proteomes" id="UP000683360">
    <property type="component" value="Unassembled WGS sequence"/>
</dbReference>
<feature type="region of interest" description="Disordered" evidence="1">
    <location>
        <begin position="283"/>
        <end position="373"/>
    </location>
</feature>
<dbReference type="Pfam" id="PF11952">
    <property type="entry name" value="XTBD"/>
    <property type="match status" value="1"/>
</dbReference>
<evidence type="ECO:0000259" key="2">
    <source>
        <dbReference type="PROSITE" id="PS51827"/>
    </source>
</evidence>
<gene>
    <name evidence="3" type="ORF">MEDL_48173</name>
</gene>
<dbReference type="EMBL" id="CAJPWZ010002323">
    <property type="protein sequence ID" value="CAG2235600.1"/>
    <property type="molecule type" value="Genomic_DNA"/>
</dbReference>